<evidence type="ECO:0008006" key="4">
    <source>
        <dbReference type="Google" id="ProtNLM"/>
    </source>
</evidence>
<dbReference type="Gene3D" id="3.30.530.20">
    <property type="match status" value="1"/>
</dbReference>
<name>A0A976IM61_BRELC</name>
<evidence type="ECO:0000313" key="1">
    <source>
        <dbReference type="EMBL" id="TDH74384.1"/>
    </source>
</evidence>
<dbReference type="InterPro" id="IPR023393">
    <property type="entry name" value="START-like_dom_sf"/>
</dbReference>
<accession>A0A976IM61</accession>
<dbReference type="OrthoDB" id="161167at2759"/>
<dbReference type="SUPFAM" id="SSF57903">
    <property type="entry name" value="FYVE/PHD zinc finger"/>
    <property type="match status" value="1"/>
</dbReference>
<reference evidence="1 3" key="1">
    <citation type="journal article" date="2021" name="Genome Biol.">
        <title>AFLAP: assembly-free linkage analysis pipeline using k-mers from genome sequencing data.</title>
        <authorList>
            <person name="Fletcher K."/>
            <person name="Zhang L."/>
            <person name="Gil J."/>
            <person name="Han R."/>
            <person name="Cavanaugh K."/>
            <person name="Michelmore R."/>
        </authorList>
    </citation>
    <scope>NUCLEOTIDE SEQUENCE [LARGE SCALE GENOMIC DNA]</scope>
    <source>
        <strain evidence="1 3">SF5</strain>
    </source>
</reference>
<dbReference type="InterPro" id="IPR011011">
    <property type="entry name" value="Znf_FYVE_PHD"/>
</dbReference>
<dbReference type="EMBL" id="SHOA02000023">
    <property type="protein sequence ID" value="TDH74384.1"/>
    <property type="molecule type" value="Genomic_DNA"/>
</dbReference>
<dbReference type="InterPro" id="IPR052727">
    <property type="entry name" value="Rab4/Rab5_effector"/>
</dbReference>
<reference evidence="1" key="2">
    <citation type="submission" date="2021-07" db="EMBL/GenBank/DDBJ databases">
        <authorList>
            <person name="Fletcher K."/>
        </authorList>
    </citation>
    <scope>NUCLEOTIDE SEQUENCE</scope>
    <source>
        <strain evidence="1">SF5</strain>
    </source>
</reference>
<keyword evidence="3" id="KW-1185">Reference proteome</keyword>
<protein>
    <recommendedName>
        <fullName evidence="4">FYVE-type domain-containing protein</fullName>
    </recommendedName>
</protein>
<dbReference type="KEGG" id="blac:94348836"/>
<dbReference type="GeneID" id="94348836"/>
<dbReference type="PANTHER" id="PTHR13510">
    <property type="entry name" value="FYVE-FINGER-CONTAINING RAB5 EFFECTOR PROTEIN RABENOSYN-5-RELATED"/>
    <property type="match status" value="1"/>
</dbReference>
<sequence length="451" mass="50615">MGVQHLVRTTATALLPKNLVAFSKVSTCNQKASLEIVALISHVFMKFPLPSDTFPTLSLPQTDQDALKHLAQAFVDDAIVDYRTFRSPQLKGHVDESNWKFIKKRDGLSSYWDRKLLERELGGPASLRNSVPEKLGSMWFTRNLHGVLTVGTIPGSLHDLMYGMHHYSMELMRIKSAYMADTIVDGTILSHIDSATVDHPVYGLYIKWSVSEFPNVLRCLMRTRDFVFLHTTGILIDERTGDEIGYSVMHSLEIPGIRELTELQIVRGTLSACALFRQQSPAIVEVYLKGFVDPRGDMPASVAIRGTAEALMSYRKATYCGQMKKLNWLLTTKKTIMLDEPSGVCIGCHKPVKKTTSRDRQCQVCMNQVCRSCCQVHRLAFLSSTRRIVYRNLVFCAHCLRVAGSADGLDIALAELRRRNPLEFFETSSNGSLSVSPSRSTLPDIQQEFFG</sequence>
<proteinExistence type="predicted"/>
<dbReference type="RefSeq" id="XP_067823882.1">
    <property type="nucleotide sequence ID" value="XM_067963165.1"/>
</dbReference>
<organism evidence="1 3">
    <name type="scientific">Bremia lactucae</name>
    <name type="common">Lettuce downy mildew</name>
    <dbReference type="NCBI Taxonomy" id="4779"/>
    <lineage>
        <taxon>Eukaryota</taxon>
        <taxon>Sar</taxon>
        <taxon>Stramenopiles</taxon>
        <taxon>Oomycota</taxon>
        <taxon>Peronosporomycetes</taxon>
        <taxon>Peronosporales</taxon>
        <taxon>Peronosporaceae</taxon>
        <taxon>Bremia</taxon>
    </lineage>
</organism>
<comment type="caution">
    <text evidence="1">The sequence shown here is derived from an EMBL/GenBank/DDBJ whole genome shotgun (WGS) entry which is preliminary data.</text>
</comment>
<dbReference type="PANTHER" id="PTHR13510:SF44">
    <property type="entry name" value="RABENOSYN-5"/>
    <property type="match status" value="1"/>
</dbReference>
<dbReference type="AlphaFoldDB" id="A0A976IM61"/>
<dbReference type="EMBL" id="SHOA02000023">
    <property type="protein sequence ID" value="TDH74385.1"/>
    <property type="molecule type" value="Genomic_DNA"/>
</dbReference>
<gene>
    <name evidence="1" type="ORF">CCR75_005082</name>
    <name evidence="2" type="ORF">CCR75_005083</name>
</gene>
<evidence type="ECO:0000313" key="3">
    <source>
        <dbReference type="Proteomes" id="UP000294530"/>
    </source>
</evidence>
<evidence type="ECO:0000313" key="2">
    <source>
        <dbReference type="EMBL" id="TDH74385.1"/>
    </source>
</evidence>
<dbReference type="Proteomes" id="UP000294530">
    <property type="component" value="Unassembled WGS sequence"/>
</dbReference>